<dbReference type="InterPro" id="IPR043519">
    <property type="entry name" value="NT_sf"/>
</dbReference>
<dbReference type="Gene3D" id="3.30.460.10">
    <property type="entry name" value="Beta Polymerase, domain 2"/>
    <property type="match status" value="1"/>
</dbReference>
<dbReference type="Pfam" id="PF18765">
    <property type="entry name" value="Polbeta"/>
    <property type="match status" value="1"/>
</dbReference>
<dbReference type="EMBL" id="AP024849">
    <property type="protein sequence ID" value="BCZ46976.1"/>
    <property type="molecule type" value="Genomic_DNA"/>
</dbReference>
<dbReference type="Proteomes" id="UP000824633">
    <property type="component" value="Chromosome"/>
</dbReference>
<evidence type="ECO:0000313" key="3">
    <source>
        <dbReference type="Proteomes" id="UP000824633"/>
    </source>
</evidence>
<feature type="domain" description="Polymerase beta nucleotidyltransferase" evidence="1">
    <location>
        <begin position="62"/>
        <end position="147"/>
    </location>
</feature>
<evidence type="ECO:0000259" key="1">
    <source>
        <dbReference type="Pfam" id="PF18765"/>
    </source>
</evidence>
<accession>A0ABN6IZ97</accession>
<name>A0ABN6IZ97_9CLOT</name>
<dbReference type="RefSeq" id="WP_224033371.1">
    <property type="nucleotide sequence ID" value="NZ_AP024849.1"/>
</dbReference>
<keyword evidence="3" id="KW-1185">Reference proteome</keyword>
<dbReference type="InterPro" id="IPR041633">
    <property type="entry name" value="Polbeta"/>
</dbReference>
<dbReference type="CDD" id="cd05403">
    <property type="entry name" value="NT_KNTase_like"/>
    <property type="match status" value="1"/>
</dbReference>
<reference evidence="3" key="1">
    <citation type="submission" date="2021-07" db="EMBL/GenBank/DDBJ databases">
        <title>Complete genome sequencing of a Clostridium isolate.</title>
        <authorList>
            <person name="Ueki A."/>
            <person name="Tonouchi A."/>
        </authorList>
    </citation>
    <scope>NUCLEOTIDE SEQUENCE [LARGE SCALE GENOMIC DNA]</scope>
    <source>
        <strain evidence="3">C5S11</strain>
    </source>
</reference>
<protein>
    <recommendedName>
        <fullName evidence="1">Polymerase beta nucleotidyltransferase domain-containing protein</fullName>
    </recommendedName>
</protein>
<proteinExistence type="predicted"/>
<evidence type="ECO:0000313" key="2">
    <source>
        <dbReference type="EMBL" id="BCZ46976.1"/>
    </source>
</evidence>
<gene>
    <name evidence="2" type="ORF">psyc5s11_30430</name>
</gene>
<dbReference type="SUPFAM" id="SSF81301">
    <property type="entry name" value="Nucleotidyltransferase"/>
    <property type="match status" value="1"/>
</dbReference>
<sequence length="273" mass="32612">MHNLNLEELMSSFFELEANLEKRQIQFNDPYTLFLRLSANWYKIRTMCDELTYSEVLRIYNQLLQCENLIESIILIGSVSSGNYSKESDIDIVVILRRNKKINELRYVSVFKDINIVYQTKSEFLSHYRSGYEFYVWCVKYGVLLFDKGYFNSLYRYPQGMVNKDEIIHKRTYINSIIIKTYEALTNNDRDLGIKFIKKMVIQSARIILISKDIVARSRGEIGKQLLNTGAEFYELYMILDKLKFMNNYELTEYANKIFQFINNYIEDYYKTK</sequence>
<organism evidence="2 3">
    <name type="scientific">Clostridium gelidum</name>
    <dbReference type="NCBI Taxonomy" id="704125"/>
    <lineage>
        <taxon>Bacteria</taxon>
        <taxon>Bacillati</taxon>
        <taxon>Bacillota</taxon>
        <taxon>Clostridia</taxon>
        <taxon>Eubacteriales</taxon>
        <taxon>Clostridiaceae</taxon>
        <taxon>Clostridium</taxon>
    </lineage>
</organism>